<evidence type="ECO:0000313" key="1">
    <source>
        <dbReference type="EMBL" id="MBI1625462.1"/>
    </source>
</evidence>
<organism evidence="1 2">
    <name type="scientific">Comamonas suwonensis</name>
    <dbReference type="NCBI Taxonomy" id="2606214"/>
    <lineage>
        <taxon>Bacteria</taxon>
        <taxon>Pseudomonadati</taxon>
        <taxon>Pseudomonadota</taxon>
        <taxon>Betaproteobacteria</taxon>
        <taxon>Burkholderiales</taxon>
        <taxon>Comamonadaceae</taxon>
        <taxon>Comamonas</taxon>
    </lineage>
</organism>
<gene>
    <name evidence="1" type="ORF">HF327_013240</name>
</gene>
<name>A0A843B8S2_9BURK</name>
<reference evidence="1" key="1">
    <citation type="submission" date="2020-12" db="EMBL/GenBank/DDBJ databases">
        <title>Comamonas sp. nov., isolated from stream water.</title>
        <authorList>
            <person name="Park K.-H."/>
        </authorList>
    </citation>
    <scope>NUCLEOTIDE SEQUENCE</scope>
    <source>
        <strain evidence="1">EJ-4</strain>
    </source>
</reference>
<dbReference type="AlphaFoldDB" id="A0A843B8S2"/>
<dbReference type="Proteomes" id="UP000530032">
    <property type="component" value="Unassembled WGS sequence"/>
</dbReference>
<proteinExistence type="predicted"/>
<evidence type="ECO:0000313" key="2">
    <source>
        <dbReference type="Proteomes" id="UP000530032"/>
    </source>
</evidence>
<accession>A0A843B8S2</accession>
<dbReference type="EMBL" id="JABBCQ020000010">
    <property type="protein sequence ID" value="MBI1625462.1"/>
    <property type="molecule type" value="Genomic_DNA"/>
</dbReference>
<keyword evidence="2" id="KW-1185">Reference proteome</keyword>
<protein>
    <submittedName>
        <fullName evidence="1">Uncharacterized protein</fullName>
    </submittedName>
</protein>
<sequence length="223" mass="25993">MPNKEKIYILKHTPDGFQLSLERDSEDFIFEERKSSPPGLDALKMPRWDHWYQRKLARPWQATLLGMNIEPHPSVRSVLKQHAPDRYQIYKDRMDILTTLMGYEIGVVEDHLKSGEKANENYIELSEYCIYAEKLNWVDMHEMRNGLKLDTAPPVLEPNAKFEKNVLYVLDVILENSVGEYRNSKGERSPQAVIDWVKKKDASIPIGASTLALWFKKMNNIMN</sequence>
<comment type="caution">
    <text evidence="1">The sequence shown here is derived from an EMBL/GenBank/DDBJ whole genome shotgun (WGS) entry which is preliminary data.</text>
</comment>
<dbReference type="GeneID" id="83665251"/>
<dbReference type="RefSeq" id="WP_138983846.1">
    <property type="nucleotide sequence ID" value="NZ_JABBCQ020000010.1"/>
</dbReference>